<evidence type="ECO:0000313" key="2">
    <source>
        <dbReference type="Proteomes" id="UP000232722"/>
    </source>
</evidence>
<reference evidence="1 2" key="1">
    <citation type="submission" date="2016-04" db="EMBL/GenBank/DDBJ databases">
        <title>Genome analyses suggest a sexual origin of heterokaryosis in a supposedly ancient asexual fungus.</title>
        <authorList>
            <person name="Ropars J."/>
            <person name="Sedzielewska K."/>
            <person name="Noel J."/>
            <person name="Charron P."/>
            <person name="Farinelli L."/>
            <person name="Marton T."/>
            <person name="Kruger M."/>
            <person name="Pelin A."/>
            <person name="Brachmann A."/>
            <person name="Corradi N."/>
        </authorList>
    </citation>
    <scope>NUCLEOTIDE SEQUENCE [LARGE SCALE GENOMIC DNA]</scope>
    <source>
        <strain evidence="1 2">A5</strain>
    </source>
</reference>
<dbReference type="Proteomes" id="UP000232722">
    <property type="component" value="Unassembled WGS sequence"/>
</dbReference>
<name>A0A2N0P9R8_9GLOM</name>
<accession>A0A2N0P9R8</accession>
<feature type="non-terminal residue" evidence="1">
    <location>
        <position position="63"/>
    </location>
</feature>
<comment type="caution">
    <text evidence="1">The sequence shown here is derived from an EMBL/GenBank/DDBJ whole genome shotgun (WGS) entry which is preliminary data.</text>
</comment>
<proteinExistence type="predicted"/>
<protein>
    <submittedName>
        <fullName evidence="1">Uncharacterized protein</fullName>
    </submittedName>
</protein>
<dbReference type="AlphaFoldDB" id="A0A2N0P9R8"/>
<evidence type="ECO:0000313" key="1">
    <source>
        <dbReference type="EMBL" id="PKC03576.1"/>
    </source>
</evidence>
<gene>
    <name evidence="1" type="ORF">RhiirA5_363093</name>
</gene>
<organism evidence="1 2">
    <name type="scientific">Rhizophagus irregularis</name>
    <dbReference type="NCBI Taxonomy" id="588596"/>
    <lineage>
        <taxon>Eukaryota</taxon>
        <taxon>Fungi</taxon>
        <taxon>Fungi incertae sedis</taxon>
        <taxon>Mucoromycota</taxon>
        <taxon>Glomeromycotina</taxon>
        <taxon>Glomeromycetes</taxon>
        <taxon>Glomerales</taxon>
        <taxon>Glomeraceae</taxon>
        <taxon>Rhizophagus</taxon>
    </lineage>
</organism>
<reference evidence="1 2" key="2">
    <citation type="submission" date="2017-09" db="EMBL/GenBank/DDBJ databases">
        <title>Extensive intraspecific genome diversity in a model arbuscular mycorrhizal fungus.</title>
        <authorList>
            <person name="Chen E.C."/>
            <person name="Morin E."/>
            <person name="Beaudet D."/>
            <person name="Noel J."/>
            <person name="Ndikumana S."/>
            <person name="Charron P."/>
            <person name="St-Onge C."/>
            <person name="Giorgi J."/>
            <person name="Grigoriev I.V."/>
            <person name="Roux C."/>
            <person name="Martin F.M."/>
            <person name="Corradi N."/>
        </authorList>
    </citation>
    <scope>NUCLEOTIDE SEQUENCE [LARGE SCALE GENOMIC DNA]</scope>
    <source>
        <strain evidence="1 2">A5</strain>
    </source>
</reference>
<dbReference type="EMBL" id="LLXJ01001159">
    <property type="protein sequence ID" value="PKC03576.1"/>
    <property type="molecule type" value="Genomic_DNA"/>
</dbReference>
<sequence length="63" mass="7172">MSESRLHGQKIIAPYSVPLAELLRPYRSLIPGLHLASPSVLEIQISHYEILCLFTFNHMRGNL</sequence>